<dbReference type="AlphaFoldDB" id="A0ABD0L0E8"/>
<feature type="non-terminal residue" evidence="1">
    <location>
        <position position="134"/>
    </location>
</feature>
<organism evidence="1 2">
    <name type="scientific">Batillaria attramentaria</name>
    <dbReference type="NCBI Taxonomy" id="370345"/>
    <lineage>
        <taxon>Eukaryota</taxon>
        <taxon>Metazoa</taxon>
        <taxon>Spiralia</taxon>
        <taxon>Lophotrochozoa</taxon>
        <taxon>Mollusca</taxon>
        <taxon>Gastropoda</taxon>
        <taxon>Caenogastropoda</taxon>
        <taxon>Sorbeoconcha</taxon>
        <taxon>Cerithioidea</taxon>
        <taxon>Batillariidae</taxon>
        <taxon>Batillaria</taxon>
    </lineage>
</organism>
<reference evidence="1 2" key="1">
    <citation type="journal article" date="2023" name="Sci. Data">
        <title>Genome assembly of the Korean intertidal mud-creeper Batillaria attramentaria.</title>
        <authorList>
            <person name="Patra A.K."/>
            <person name="Ho P.T."/>
            <person name="Jun S."/>
            <person name="Lee S.J."/>
            <person name="Kim Y."/>
            <person name="Won Y.J."/>
        </authorList>
    </citation>
    <scope>NUCLEOTIDE SEQUENCE [LARGE SCALE GENOMIC DNA]</scope>
    <source>
        <strain evidence="1">Wonlab-2016</strain>
    </source>
</reference>
<keyword evidence="2" id="KW-1185">Reference proteome</keyword>
<gene>
    <name evidence="1" type="ORF">BaRGS_00016074</name>
</gene>
<dbReference type="EMBL" id="JACVVK020000101">
    <property type="protein sequence ID" value="KAK7492595.1"/>
    <property type="molecule type" value="Genomic_DNA"/>
</dbReference>
<sequence length="134" mass="14957">MLTEYSGCNIPAQSSCNLTRRVPRVHVYHHQRSQLFELVARNKPVISDPRYTTFSSSFPPAALMTSTDFTLKRRRRNHLGMSVSVFSITSVCISVGQHKCAHHFRNGSSTDGRITDIYSRAGGGGDSCGYCEER</sequence>
<proteinExistence type="predicted"/>
<dbReference type="Proteomes" id="UP001519460">
    <property type="component" value="Unassembled WGS sequence"/>
</dbReference>
<name>A0ABD0L0E8_9CAEN</name>
<protein>
    <submittedName>
        <fullName evidence="1">Uncharacterized protein</fullName>
    </submittedName>
</protein>
<comment type="caution">
    <text evidence="1">The sequence shown here is derived from an EMBL/GenBank/DDBJ whole genome shotgun (WGS) entry which is preliminary data.</text>
</comment>
<evidence type="ECO:0000313" key="2">
    <source>
        <dbReference type="Proteomes" id="UP001519460"/>
    </source>
</evidence>
<accession>A0ABD0L0E8</accession>
<evidence type="ECO:0000313" key="1">
    <source>
        <dbReference type="EMBL" id="KAK7492595.1"/>
    </source>
</evidence>